<dbReference type="PANTHER" id="PTHR47326">
    <property type="entry name" value="TRANSPOSABLE ELEMENT TC3 TRANSPOSASE-LIKE PROTEIN"/>
    <property type="match status" value="1"/>
</dbReference>
<dbReference type="AlphaFoldDB" id="A0A0J7JWY1"/>
<evidence type="ECO:0000313" key="3">
    <source>
        <dbReference type="Proteomes" id="UP000036403"/>
    </source>
</evidence>
<dbReference type="PANTHER" id="PTHR47326:SF1">
    <property type="entry name" value="HTH PSQ-TYPE DOMAIN-CONTAINING PROTEIN"/>
    <property type="match status" value="1"/>
</dbReference>
<protein>
    <recommendedName>
        <fullName evidence="1">DUF4817 domain-containing protein</fullName>
    </recommendedName>
</protein>
<sequence>MVWSNNEMTDMHLMYGLAHGNAVRARLLYAETFPNRRLPERKMFQRIDERLRNMGSFKKQTANCGRPIRTRNIRLEEQVLNSVTQNPGTSTREIARAQGVGHMMVWKILREQLYPYHVQKVQGLSESDYPPREAFYEIPLNIIHRMWFMHDGAPPHFSREARRYLDERFPGRWIGRAGPIAWPARSPDLNPLDYYLWGHLKSIVYKTSIDNVEIFRQRVEDGCREIRAIPGIFEKVTIYDETC</sequence>
<evidence type="ECO:0000313" key="2">
    <source>
        <dbReference type="EMBL" id="KMQ82698.1"/>
    </source>
</evidence>
<dbReference type="InterPro" id="IPR036397">
    <property type="entry name" value="RNaseH_sf"/>
</dbReference>
<dbReference type="GO" id="GO:0003676">
    <property type="term" value="F:nucleic acid binding"/>
    <property type="evidence" value="ECO:0007669"/>
    <property type="project" value="InterPro"/>
</dbReference>
<dbReference type="Pfam" id="PF16087">
    <property type="entry name" value="DUF4817"/>
    <property type="match status" value="1"/>
</dbReference>
<dbReference type="EMBL" id="LBMM01023558">
    <property type="protein sequence ID" value="KMQ82698.1"/>
    <property type="molecule type" value="Genomic_DNA"/>
</dbReference>
<organism evidence="2 3">
    <name type="scientific">Lasius niger</name>
    <name type="common">Black garden ant</name>
    <dbReference type="NCBI Taxonomy" id="67767"/>
    <lineage>
        <taxon>Eukaryota</taxon>
        <taxon>Metazoa</taxon>
        <taxon>Ecdysozoa</taxon>
        <taxon>Arthropoda</taxon>
        <taxon>Hexapoda</taxon>
        <taxon>Insecta</taxon>
        <taxon>Pterygota</taxon>
        <taxon>Neoptera</taxon>
        <taxon>Endopterygota</taxon>
        <taxon>Hymenoptera</taxon>
        <taxon>Apocrita</taxon>
        <taxon>Aculeata</taxon>
        <taxon>Formicoidea</taxon>
        <taxon>Formicidae</taxon>
        <taxon>Formicinae</taxon>
        <taxon>Lasius</taxon>
        <taxon>Lasius</taxon>
    </lineage>
</organism>
<dbReference type="Gene3D" id="3.30.420.10">
    <property type="entry name" value="Ribonuclease H-like superfamily/Ribonuclease H"/>
    <property type="match status" value="1"/>
</dbReference>
<dbReference type="Proteomes" id="UP000036403">
    <property type="component" value="Unassembled WGS sequence"/>
</dbReference>
<name>A0A0J7JWY1_LASNI</name>
<gene>
    <name evidence="2" type="ORF">RF55_22113</name>
</gene>
<comment type="caution">
    <text evidence="2">The sequence shown here is derived from an EMBL/GenBank/DDBJ whole genome shotgun (WGS) entry which is preliminary data.</text>
</comment>
<dbReference type="InterPro" id="IPR032135">
    <property type="entry name" value="DUF4817"/>
</dbReference>
<keyword evidence="3" id="KW-1185">Reference proteome</keyword>
<dbReference type="OrthoDB" id="9986793at2759"/>
<proteinExistence type="predicted"/>
<dbReference type="STRING" id="67767.A0A0J7JWY1"/>
<reference evidence="2 3" key="1">
    <citation type="submission" date="2015-04" db="EMBL/GenBank/DDBJ databases">
        <title>Lasius niger genome sequencing.</title>
        <authorList>
            <person name="Konorov E.A."/>
            <person name="Nikitin M.A."/>
            <person name="Kirill M.V."/>
            <person name="Chang P."/>
        </authorList>
    </citation>
    <scope>NUCLEOTIDE SEQUENCE [LARGE SCALE GENOMIC DNA]</scope>
    <source>
        <tissue evidence="2">Whole</tissue>
    </source>
</reference>
<evidence type="ECO:0000259" key="1">
    <source>
        <dbReference type="Pfam" id="PF16087"/>
    </source>
</evidence>
<dbReference type="PaxDb" id="67767-A0A0J7JWY1"/>
<accession>A0A0J7JWY1</accession>
<feature type="domain" description="DUF4817" evidence="1">
    <location>
        <begin position="10"/>
        <end position="56"/>
    </location>
</feature>